<evidence type="ECO:0000256" key="1">
    <source>
        <dbReference type="ARBA" id="ARBA00010759"/>
    </source>
</evidence>
<dbReference type="AlphaFoldDB" id="A0A370RLY6"/>
<dbReference type="PIRSF" id="PIRSF004749">
    <property type="entry name" value="Pep_def"/>
    <property type="match status" value="1"/>
</dbReference>
<dbReference type="PANTHER" id="PTHR10458:SF22">
    <property type="entry name" value="PEPTIDE DEFORMYLASE"/>
    <property type="match status" value="1"/>
</dbReference>
<reference evidence="2 3" key="1">
    <citation type="submission" date="2018-07" db="EMBL/GenBank/DDBJ databases">
        <title>Genomic Encyclopedia of Type Strains, Phase III (KMG-III): the genomes of soil and plant-associated and newly described type strains.</title>
        <authorList>
            <person name="Whitman W."/>
        </authorList>
    </citation>
    <scope>NUCLEOTIDE SEQUENCE [LARGE SCALE GENOMIC DNA]</scope>
    <source>
        <strain evidence="2 3">CECT 7031</strain>
    </source>
</reference>
<dbReference type="Gene3D" id="3.90.45.10">
    <property type="entry name" value="Peptide deformylase"/>
    <property type="match status" value="1"/>
</dbReference>
<dbReference type="SUPFAM" id="SSF56420">
    <property type="entry name" value="Peptide deformylase"/>
    <property type="match status" value="1"/>
</dbReference>
<dbReference type="EMBL" id="QRAS01000002">
    <property type="protein sequence ID" value="RDL06595.1"/>
    <property type="molecule type" value="Genomic_DNA"/>
</dbReference>
<organism evidence="2 3">
    <name type="scientific">Weissella soli</name>
    <dbReference type="NCBI Taxonomy" id="155866"/>
    <lineage>
        <taxon>Bacteria</taxon>
        <taxon>Bacillati</taxon>
        <taxon>Bacillota</taxon>
        <taxon>Bacilli</taxon>
        <taxon>Lactobacillales</taxon>
        <taxon>Lactobacillaceae</taxon>
        <taxon>Weissella</taxon>
    </lineage>
</organism>
<proteinExistence type="inferred from homology"/>
<dbReference type="CDD" id="cd00487">
    <property type="entry name" value="Pep_deformylase"/>
    <property type="match status" value="1"/>
</dbReference>
<dbReference type="PANTHER" id="PTHR10458">
    <property type="entry name" value="PEPTIDE DEFORMYLASE"/>
    <property type="match status" value="1"/>
</dbReference>
<dbReference type="InterPro" id="IPR023635">
    <property type="entry name" value="Peptide_deformylase"/>
</dbReference>
<comment type="caution">
    <text evidence="2">The sequence shown here is derived from an EMBL/GenBank/DDBJ whole genome shotgun (WGS) entry which is preliminary data.</text>
</comment>
<dbReference type="GO" id="GO:0042586">
    <property type="term" value="F:peptide deformylase activity"/>
    <property type="evidence" value="ECO:0007669"/>
    <property type="project" value="InterPro"/>
</dbReference>
<name>A0A370RLY6_9LACO</name>
<accession>A0A370RLY6</accession>
<dbReference type="InterPro" id="IPR036821">
    <property type="entry name" value="Peptide_deformylase_sf"/>
</dbReference>
<evidence type="ECO:0000313" key="2">
    <source>
        <dbReference type="EMBL" id="RDL06595.1"/>
    </source>
</evidence>
<dbReference type="PRINTS" id="PR01576">
    <property type="entry name" value="PDEFORMYLASE"/>
</dbReference>
<dbReference type="Proteomes" id="UP000254912">
    <property type="component" value="Unassembled WGS sequence"/>
</dbReference>
<dbReference type="Pfam" id="PF01327">
    <property type="entry name" value="Pep_deformylase"/>
    <property type="match status" value="1"/>
</dbReference>
<protein>
    <submittedName>
        <fullName evidence="2">Peptide deformylase</fullName>
    </submittedName>
</protein>
<keyword evidence="3" id="KW-1185">Reference proteome</keyword>
<sequence>MRGTAIFTPATDATILDSAVGQNLLDTLISHAQSAVGLAANMIGQNKRIIVASDVGQTLLMYNPVITKMSGKYSTEEGCLSLDGTREVQRFRQIEVTWQDPQFKAQRAKFTGFMAEIIQHEIDHTNGIVI</sequence>
<gene>
    <name evidence="2" type="ORF">DFP99_0974</name>
</gene>
<comment type="similarity">
    <text evidence="1">Belongs to the polypeptide deformylase family.</text>
</comment>
<evidence type="ECO:0000313" key="3">
    <source>
        <dbReference type="Proteomes" id="UP000254912"/>
    </source>
</evidence>